<dbReference type="InterPro" id="IPR036691">
    <property type="entry name" value="Endo/exonu/phosph_ase_sf"/>
</dbReference>
<dbReference type="EMBL" id="CP084167">
    <property type="protein sequence ID" value="UJG44385.1"/>
    <property type="molecule type" value="Genomic_DNA"/>
</dbReference>
<dbReference type="InterPro" id="IPR005135">
    <property type="entry name" value="Endo/exonuclease/phosphatase"/>
</dbReference>
<dbReference type="AlphaFoldDB" id="A0A9Y1BSS8"/>
<evidence type="ECO:0000259" key="1">
    <source>
        <dbReference type="Pfam" id="PF03372"/>
    </source>
</evidence>
<feature type="domain" description="Endonuclease/exonuclease/phosphatase" evidence="1">
    <location>
        <begin position="34"/>
        <end position="129"/>
    </location>
</feature>
<protein>
    <recommendedName>
        <fullName evidence="1">Endonuclease/exonuclease/phosphatase domain-containing protein</fullName>
    </recommendedName>
</protein>
<dbReference type="Pfam" id="PF03372">
    <property type="entry name" value="Exo_endo_phos"/>
    <property type="match status" value="1"/>
</dbReference>
<sequence length="138" mass="15861">MPNEWVTFLQRVFTYSDQEHIGSAQAQITVGNHIFNVFVNHPAGEEKQTTIYQQQQMVSRTEGLSNVIFIGDFNFCPYSIEYNVTVAVFEDSWMLRCGTVAENNIDHIFLSSGFTVLDAQYVEEGQSDHPAYWIRIQI</sequence>
<name>A0A9Y1BSS8_9ARCH</name>
<dbReference type="Gene3D" id="3.60.10.10">
    <property type="entry name" value="Endonuclease/exonuclease/phosphatase"/>
    <property type="match status" value="1"/>
</dbReference>
<reference evidence="2" key="1">
    <citation type="journal article" date="2022" name="Nat. Microbiol.">
        <title>Unique mobile elements and scalable gene flow at the prokaryote-eukaryote boundary revealed by circularized Asgard archaea genomes.</title>
        <authorList>
            <person name="Wu F."/>
            <person name="Speth D.R."/>
            <person name="Philosof A."/>
            <person name="Cremiere A."/>
            <person name="Narayanan A."/>
            <person name="Barco R.A."/>
            <person name="Connon S.A."/>
            <person name="Amend J.P."/>
            <person name="Antoshechkin I.A."/>
            <person name="Orphan V.J."/>
        </authorList>
    </citation>
    <scope>NUCLEOTIDE SEQUENCE</scope>
    <source>
        <strain evidence="2">PR6</strain>
    </source>
</reference>
<dbReference type="Proteomes" id="UP001200513">
    <property type="component" value="Chromosome"/>
</dbReference>
<dbReference type="SUPFAM" id="SSF56219">
    <property type="entry name" value="DNase I-like"/>
    <property type="match status" value="1"/>
</dbReference>
<dbReference type="GO" id="GO:0003824">
    <property type="term" value="F:catalytic activity"/>
    <property type="evidence" value="ECO:0007669"/>
    <property type="project" value="InterPro"/>
</dbReference>
<accession>A0A9Y1BSS8</accession>
<evidence type="ECO:0000313" key="2">
    <source>
        <dbReference type="EMBL" id="UJG44385.1"/>
    </source>
</evidence>
<gene>
    <name evidence="2" type="ORF">K9W46_04195</name>
</gene>
<proteinExistence type="predicted"/>
<organism evidence="2">
    <name type="scientific">Candidatus Heimdallarchaeum endolithica</name>
    <dbReference type="NCBI Taxonomy" id="2876572"/>
    <lineage>
        <taxon>Archaea</taxon>
        <taxon>Promethearchaeati</taxon>
        <taxon>Candidatus Heimdallarchaeota</taxon>
        <taxon>Candidatus Heimdallarchaeia (ex Rinke et al. 2021) (nom. nud.)</taxon>
        <taxon>Candidatus Heimdallarchaeales</taxon>
        <taxon>Candidatus Heimdallarchaeaceae</taxon>
        <taxon>Candidatus Heimdallarchaeum</taxon>
    </lineage>
</organism>